<dbReference type="AlphaFoldDB" id="A0A9Q5ZEF9"/>
<proteinExistence type="predicted"/>
<evidence type="ECO:0008006" key="3">
    <source>
        <dbReference type="Google" id="ProtNLM"/>
    </source>
</evidence>
<evidence type="ECO:0000313" key="2">
    <source>
        <dbReference type="Proteomes" id="UP000222310"/>
    </source>
</evidence>
<dbReference type="SUPFAM" id="SSF109859">
    <property type="entry name" value="NblA-like"/>
    <property type="match status" value="1"/>
</dbReference>
<dbReference type="RefSeq" id="WP_099072484.1">
    <property type="nucleotide sequence ID" value="NZ_LAHD01000016.1"/>
</dbReference>
<sequence length="70" mass="8271">MNHKIELSLEQEFSLKVFADQVQQLSGEQAKEFLPMLYKQMMIREKTYQELLKQECQRSLDALSGFETVN</sequence>
<organism evidence="1 2">
    <name type="scientific">Nostoc linckia z8</name>
    <dbReference type="NCBI Taxonomy" id="1628746"/>
    <lineage>
        <taxon>Bacteria</taxon>
        <taxon>Bacillati</taxon>
        <taxon>Cyanobacteriota</taxon>
        <taxon>Cyanophyceae</taxon>
        <taxon>Nostocales</taxon>
        <taxon>Nostocaceae</taxon>
        <taxon>Nostoc</taxon>
    </lineage>
</organism>
<dbReference type="EMBL" id="LAHD01000016">
    <property type="protein sequence ID" value="PHK05300.1"/>
    <property type="molecule type" value="Genomic_DNA"/>
</dbReference>
<protein>
    <recommendedName>
        <fullName evidence="3">Phycobilisome degradation family protein</fullName>
    </recommendedName>
</protein>
<evidence type="ECO:0000313" key="1">
    <source>
        <dbReference type="EMBL" id="PHK05300.1"/>
    </source>
</evidence>
<dbReference type="Pfam" id="PF04485">
    <property type="entry name" value="NblA"/>
    <property type="match status" value="1"/>
</dbReference>
<accession>A0A9Q5ZEF9</accession>
<dbReference type="Proteomes" id="UP000222310">
    <property type="component" value="Unassembled WGS sequence"/>
</dbReference>
<dbReference type="Gene3D" id="1.10.287.670">
    <property type="entry name" value="Phycobilisome degradation protein NblA"/>
    <property type="match status" value="1"/>
</dbReference>
<reference evidence="1 2" key="1">
    <citation type="submission" date="2015-02" db="EMBL/GenBank/DDBJ databases">
        <title>Nostoc linckia genome annotation.</title>
        <authorList>
            <person name="Zhou Z."/>
        </authorList>
    </citation>
    <scope>NUCLEOTIDE SEQUENCE [LARGE SCALE GENOMIC DNA]</scope>
    <source>
        <strain evidence="2">z8</strain>
    </source>
</reference>
<comment type="caution">
    <text evidence="1">The sequence shown here is derived from an EMBL/GenBank/DDBJ whole genome shotgun (WGS) entry which is preliminary data.</text>
</comment>
<dbReference type="InterPro" id="IPR036904">
    <property type="entry name" value="NblA_sf"/>
</dbReference>
<dbReference type="GeneID" id="57095923"/>
<dbReference type="InterPro" id="IPR007574">
    <property type="entry name" value="NblA"/>
</dbReference>
<gene>
    <name evidence="1" type="ORF">VF08_07905</name>
</gene>
<name>A0A9Q5ZEF9_NOSLI</name>